<dbReference type="RefSeq" id="WP_169491115.1">
    <property type="nucleotide sequence ID" value="NZ_JABBGJ010000085.1"/>
</dbReference>
<dbReference type="Proteomes" id="UP000544134">
    <property type="component" value="Unassembled WGS sequence"/>
</dbReference>
<feature type="region of interest" description="Disordered" evidence="1">
    <location>
        <begin position="1"/>
        <end position="27"/>
    </location>
</feature>
<reference evidence="2 3" key="1">
    <citation type="submission" date="2020-04" db="EMBL/GenBank/DDBJ databases">
        <title>Paraburkholderia sp. RP-4-7 isolated from soil.</title>
        <authorList>
            <person name="Dahal R.H."/>
        </authorList>
    </citation>
    <scope>NUCLEOTIDE SEQUENCE [LARGE SCALE GENOMIC DNA]</scope>
    <source>
        <strain evidence="2 3">RP-4-7</strain>
    </source>
</reference>
<name>A0A848IQ44_9BURK</name>
<accession>A0A848IQ44</accession>
<evidence type="ECO:0000313" key="3">
    <source>
        <dbReference type="Proteomes" id="UP000544134"/>
    </source>
</evidence>
<dbReference type="AlphaFoldDB" id="A0A848IQ44"/>
<comment type="caution">
    <text evidence="2">The sequence shown here is derived from an EMBL/GenBank/DDBJ whole genome shotgun (WGS) entry which is preliminary data.</text>
</comment>
<evidence type="ECO:0000256" key="1">
    <source>
        <dbReference type="SAM" id="MobiDB-lite"/>
    </source>
</evidence>
<evidence type="ECO:0000313" key="2">
    <source>
        <dbReference type="EMBL" id="NMM04372.1"/>
    </source>
</evidence>
<organism evidence="2 3">
    <name type="scientific">Paraburkholderia polaris</name>
    <dbReference type="NCBI Taxonomy" id="2728848"/>
    <lineage>
        <taxon>Bacteria</taxon>
        <taxon>Pseudomonadati</taxon>
        <taxon>Pseudomonadota</taxon>
        <taxon>Betaproteobacteria</taxon>
        <taxon>Burkholderiales</taxon>
        <taxon>Burkholderiaceae</taxon>
        <taxon>Paraburkholderia</taxon>
    </lineage>
</organism>
<dbReference type="EMBL" id="JABBGJ010000085">
    <property type="protein sequence ID" value="NMM04372.1"/>
    <property type="molecule type" value="Genomic_DNA"/>
</dbReference>
<protein>
    <submittedName>
        <fullName evidence="2">Uncharacterized protein</fullName>
    </submittedName>
</protein>
<proteinExistence type="predicted"/>
<gene>
    <name evidence="2" type="ORF">HHL24_41845</name>
</gene>
<sequence>MTMTAPIKNLSTRNGSSGQSSRPSQAANPDCPLFADCHSTLLWLLKQDSAAHAYTTSRLLQRRIEAFMLVRFQALFCTFDEVSK</sequence>
<keyword evidence="3" id="KW-1185">Reference proteome</keyword>